<name>A0A1G6S888_9BRAD</name>
<dbReference type="Proteomes" id="UP000199245">
    <property type="component" value="Unassembled WGS sequence"/>
</dbReference>
<reference evidence="3 4" key="1">
    <citation type="submission" date="2016-10" db="EMBL/GenBank/DDBJ databases">
        <authorList>
            <person name="de Groot N.N."/>
        </authorList>
    </citation>
    <scope>NUCLEOTIDE SEQUENCE [LARGE SCALE GENOMIC DNA]</scope>
    <source>
        <strain evidence="3 4">R5</strain>
    </source>
</reference>
<dbReference type="RefSeq" id="WP_092082186.1">
    <property type="nucleotide sequence ID" value="NZ_FMZW01000008.1"/>
</dbReference>
<organism evidence="3 4">
    <name type="scientific">Bradyrhizobium brasilense</name>
    <dbReference type="NCBI Taxonomy" id="1419277"/>
    <lineage>
        <taxon>Bacteria</taxon>
        <taxon>Pseudomonadati</taxon>
        <taxon>Pseudomonadota</taxon>
        <taxon>Alphaproteobacteria</taxon>
        <taxon>Hyphomicrobiales</taxon>
        <taxon>Nitrobacteraceae</taxon>
        <taxon>Bradyrhizobium</taxon>
    </lineage>
</organism>
<feature type="signal peptide" evidence="2">
    <location>
        <begin position="1"/>
        <end position="23"/>
    </location>
</feature>
<evidence type="ECO:0000256" key="1">
    <source>
        <dbReference type="SAM" id="Phobius"/>
    </source>
</evidence>
<feature type="chain" id="PRO_5011494768" description="DUF3592 domain-containing protein" evidence="2">
    <location>
        <begin position="24"/>
        <end position="152"/>
    </location>
</feature>
<accession>A0A1G6S888</accession>
<evidence type="ECO:0008006" key="5">
    <source>
        <dbReference type="Google" id="ProtNLM"/>
    </source>
</evidence>
<evidence type="ECO:0000313" key="4">
    <source>
        <dbReference type="Proteomes" id="UP000199245"/>
    </source>
</evidence>
<dbReference type="AlphaFoldDB" id="A0A1G6S888"/>
<protein>
    <recommendedName>
        <fullName evidence="5">DUF3592 domain-containing protein</fullName>
    </recommendedName>
</protein>
<evidence type="ECO:0000256" key="2">
    <source>
        <dbReference type="SAM" id="SignalP"/>
    </source>
</evidence>
<keyword evidence="1" id="KW-0472">Membrane</keyword>
<proteinExistence type="predicted"/>
<keyword evidence="1" id="KW-0812">Transmembrane</keyword>
<gene>
    <name evidence="3" type="ORF">SAMN05216337_10084</name>
</gene>
<feature type="transmembrane region" description="Helical" evidence="1">
    <location>
        <begin position="123"/>
        <end position="144"/>
    </location>
</feature>
<evidence type="ECO:0000313" key="3">
    <source>
        <dbReference type="EMBL" id="SDD13049.1"/>
    </source>
</evidence>
<keyword evidence="2" id="KW-0732">Signal</keyword>
<sequence>MRRGLLVLLVFVGMAVSGQDVRAAEFGTRYSYQQLQDLTEKGPKGEALALGYMSLTHSFILPYKMTGYYALMVKGSGKDLNGRPLNVYHELSQEKIEQMQRAGALPNPLPPYRRTIFEHMFGYVLWWCIPAALLIIGMFSMLGIDSGKRGQA</sequence>
<dbReference type="EMBL" id="FMZW01000008">
    <property type="protein sequence ID" value="SDD13049.1"/>
    <property type="molecule type" value="Genomic_DNA"/>
</dbReference>
<keyword evidence="1" id="KW-1133">Transmembrane helix</keyword>